<dbReference type="GO" id="GO:0042101">
    <property type="term" value="C:T cell receptor complex"/>
    <property type="evidence" value="ECO:0007669"/>
    <property type="project" value="UniProtKB-KW"/>
</dbReference>
<dbReference type="GO" id="GO:0002250">
    <property type="term" value="P:adaptive immune response"/>
    <property type="evidence" value="ECO:0007669"/>
    <property type="project" value="UniProtKB-KW"/>
</dbReference>
<organism evidence="8 9">
    <name type="scientific">Terrapene triunguis</name>
    <name type="common">Three-toed box turtle</name>
    <dbReference type="NCBI Taxonomy" id="2587831"/>
    <lineage>
        <taxon>Eukaryota</taxon>
        <taxon>Metazoa</taxon>
        <taxon>Chordata</taxon>
        <taxon>Craniata</taxon>
        <taxon>Vertebrata</taxon>
        <taxon>Euteleostomi</taxon>
        <taxon>Archelosauria</taxon>
        <taxon>Testudinata</taxon>
        <taxon>Testudines</taxon>
        <taxon>Cryptodira</taxon>
        <taxon>Durocryptodira</taxon>
        <taxon>Testudinoidea</taxon>
        <taxon>Emydidae</taxon>
        <taxon>Terrapene</taxon>
    </lineage>
</organism>
<feature type="domain" description="Ig-like" evidence="7">
    <location>
        <begin position="7"/>
        <end position="98"/>
    </location>
</feature>
<keyword evidence="3" id="KW-0675">Receptor</keyword>
<evidence type="ECO:0000313" key="8">
    <source>
        <dbReference type="Ensembl" id="ENSTMTP00000013218.1"/>
    </source>
</evidence>
<evidence type="ECO:0000259" key="7">
    <source>
        <dbReference type="PROSITE" id="PS50835"/>
    </source>
</evidence>
<protein>
    <recommendedName>
        <fullName evidence="7">Ig-like domain-containing protein</fullName>
    </recommendedName>
</protein>
<dbReference type="InterPro" id="IPR003599">
    <property type="entry name" value="Ig_sub"/>
</dbReference>
<dbReference type="InterPro" id="IPR051287">
    <property type="entry name" value="TCR_variable_region"/>
</dbReference>
<dbReference type="GeneTree" id="ENSGT00830000128446"/>
<dbReference type="Ensembl" id="ENSTMTT00000013673.1">
    <property type="protein sequence ID" value="ENSTMTP00000013218.1"/>
    <property type="gene ID" value="ENSTMTG00000009543.1"/>
</dbReference>
<keyword evidence="4" id="KW-0393">Immunoglobulin domain</keyword>
<keyword evidence="1" id="KW-0732">Signal</keyword>
<proteinExistence type="predicted"/>
<evidence type="ECO:0000256" key="3">
    <source>
        <dbReference type="ARBA" id="ARBA00023170"/>
    </source>
</evidence>
<dbReference type="InterPro" id="IPR013106">
    <property type="entry name" value="Ig_V-set"/>
</dbReference>
<keyword evidence="5" id="KW-0391">Immunity</keyword>
<dbReference type="PANTHER" id="PTHR19367:SF18">
    <property type="entry name" value="T CELL RECEPTOR ALPHA VARIABLE 16"/>
    <property type="match status" value="1"/>
</dbReference>
<feature type="compositionally biased region" description="Basic and acidic residues" evidence="6">
    <location>
        <begin position="131"/>
        <end position="146"/>
    </location>
</feature>
<name>A0A674IY22_9SAUR</name>
<reference evidence="8" key="2">
    <citation type="submission" date="2025-09" db="UniProtKB">
        <authorList>
            <consortium name="Ensembl"/>
        </authorList>
    </citation>
    <scope>IDENTIFICATION</scope>
</reference>
<reference evidence="8" key="1">
    <citation type="submission" date="2025-08" db="UniProtKB">
        <authorList>
            <consortium name="Ensembl"/>
        </authorList>
    </citation>
    <scope>IDENTIFICATION</scope>
</reference>
<dbReference type="InterPro" id="IPR036179">
    <property type="entry name" value="Ig-like_dom_sf"/>
</dbReference>
<dbReference type="AlphaFoldDB" id="A0A674IY22"/>
<dbReference type="Pfam" id="PF07686">
    <property type="entry name" value="V-set"/>
    <property type="match status" value="1"/>
</dbReference>
<dbReference type="SMART" id="SM00409">
    <property type="entry name" value="IG"/>
    <property type="match status" value="1"/>
</dbReference>
<dbReference type="PROSITE" id="PS50835">
    <property type="entry name" value="IG_LIKE"/>
    <property type="match status" value="1"/>
</dbReference>
<keyword evidence="9" id="KW-1185">Reference proteome</keyword>
<evidence type="ECO:0000313" key="9">
    <source>
        <dbReference type="Proteomes" id="UP000472274"/>
    </source>
</evidence>
<dbReference type="Gene3D" id="2.60.40.10">
    <property type="entry name" value="Immunoglobulins"/>
    <property type="match status" value="1"/>
</dbReference>
<dbReference type="PANTHER" id="PTHR19367">
    <property type="entry name" value="T-CELL RECEPTOR ALPHA CHAIN V REGION"/>
    <property type="match status" value="1"/>
</dbReference>
<dbReference type="Proteomes" id="UP000472274">
    <property type="component" value="Unplaced"/>
</dbReference>
<evidence type="ECO:0000256" key="4">
    <source>
        <dbReference type="ARBA" id="ARBA00023319"/>
    </source>
</evidence>
<keyword evidence="2" id="KW-1064">Adaptive immunity</keyword>
<dbReference type="SMART" id="SM00406">
    <property type="entry name" value="IGv"/>
    <property type="match status" value="1"/>
</dbReference>
<keyword evidence="5" id="KW-1279">T cell receptor</keyword>
<dbReference type="InterPro" id="IPR013783">
    <property type="entry name" value="Ig-like_fold"/>
</dbReference>
<feature type="region of interest" description="Disordered" evidence="6">
    <location>
        <begin position="126"/>
        <end position="153"/>
    </location>
</feature>
<evidence type="ECO:0000256" key="5">
    <source>
        <dbReference type="ARBA" id="ARBA00043266"/>
    </source>
</evidence>
<evidence type="ECO:0000256" key="2">
    <source>
        <dbReference type="ARBA" id="ARBA00023130"/>
    </source>
</evidence>
<sequence length="200" mass="22055">LNAVSGNSIQSIEPDVSVIEGDAVTLSCSYSTSYSGVSLHWYRQNPSQAPQYVLQRGSNAEQNGVGRRFSAEFRKSSKFFSLTIKELEPTDSAMYFCRQIETYHTHKTSTHNTELLSLPTMSLIHFSPSSNKKDNKKENESEKTTESQKPISQEVQWKEFVPRVLACTSAALALTSPSPSEKLPLNSSRSDLSACPAAAV</sequence>
<dbReference type="SUPFAM" id="SSF48726">
    <property type="entry name" value="Immunoglobulin"/>
    <property type="match status" value="1"/>
</dbReference>
<feature type="region of interest" description="Disordered" evidence="6">
    <location>
        <begin position="176"/>
        <end position="200"/>
    </location>
</feature>
<evidence type="ECO:0000256" key="1">
    <source>
        <dbReference type="ARBA" id="ARBA00022729"/>
    </source>
</evidence>
<dbReference type="InterPro" id="IPR007110">
    <property type="entry name" value="Ig-like_dom"/>
</dbReference>
<evidence type="ECO:0000256" key="6">
    <source>
        <dbReference type="SAM" id="MobiDB-lite"/>
    </source>
</evidence>
<accession>A0A674IY22</accession>